<evidence type="ECO:0000313" key="1">
    <source>
        <dbReference type="EMBL" id="MBU3830655.1"/>
    </source>
</evidence>
<comment type="caution">
    <text evidence="1">The sequence shown here is derived from an EMBL/GenBank/DDBJ whole genome shotgun (WGS) entry which is preliminary data.</text>
</comment>
<dbReference type="AlphaFoldDB" id="A0A9E2KWE2"/>
<accession>A0A9E2KWE2</accession>
<organism evidence="1 2">
    <name type="scientific">Candidatus Ureaplasma intestinipullorum</name>
    <dbReference type="NCBI Taxonomy" id="2838770"/>
    <lineage>
        <taxon>Bacteria</taxon>
        <taxon>Bacillati</taxon>
        <taxon>Mycoplasmatota</taxon>
        <taxon>Mycoplasmoidales</taxon>
        <taxon>Mycoplasmoidaceae</taxon>
        <taxon>Ureaplasma</taxon>
    </lineage>
</organism>
<gene>
    <name evidence="1" type="ORF">H9897_00620</name>
</gene>
<name>A0A9E2KWE2_9BACT</name>
<sequence length="49" mass="5663">MYQNSIEISLNTNKNNISLANNEIINQNVVLVCKIVNFSYFNINFNLII</sequence>
<reference evidence="1" key="1">
    <citation type="journal article" date="2021" name="PeerJ">
        <title>Extensive microbial diversity within the chicken gut microbiome revealed by metagenomics and culture.</title>
        <authorList>
            <person name="Gilroy R."/>
            <person name="Ravi A."/>
            <person name="Getino M."/>
            <person name="Pursley I."/>
            <person name="Horton D.L."/>
            <person name="Alikhan N.F."/>
            <person name="Baker D."/>
            <person name="Gharbi K."/>
            <person name="Hall N."/>
            <person name="Watson M."/>
            <person name="Adriaenssens E.M."/>
            <person name="Foster-Nyarko E."/>
            <person name="Jarju S."/>
            <person name="Secka A."/>
            <person name="Antonio M."/>
            <person name="Oren A."/>
            <person name="Chaudhuri R.R."/>
            <person name="La Ragione R."/>
            <person name="Hildebrand F."/>
            <person name="Pallen M.J."/>
        </authorList>
    </citation>
    <scope>NUCLEOTIDE SEQUENCE</scope>
    <source>
        <strain evidence="1">A5-1222</strain>
    </source>
</reference>
<dbReference type="Proteomes" id="UP000824247">
    <property type="component" value="Unassembled WGS sequence"/>
</dbReference>
<proteinExistence type="predicted"/>
<reference evidence="1" key="2">
    <citation type="submission" date="2021-04" db="EMBL/GenBank/DDBJ databases">
        <authorList>
            <person name="Gilroy R."/>
        </authorList>
    </citation>
    <scope>NUCLEOTIDE SEQUENCE</scope>
    <source>
        <strain evidence="1">A5-1222</strain>
    </source>
</reference>
<protein>
    <submittedName>
        <fullName evidence="1">Uncharacterized protein</fullName>
    </submittedName>
</protein>
<evidence type="ECO:0000313" key="2">
    <source>
        <dbReference type="Proteomes" id="UP000824247"/>
    </source>
</evidence>
<dbReference type="EMBL" id="JAHLFM010000010">
    <property type="protein sequence ID" value="MBU3830655.1"/>
    <property type="molecule type" value="Genomic_DNA"/>
</dbReference>